<dbReference type="Pfam" id="PF02557">
    <property type="entry name" value="VanY"/>
    <property type="match status" value="1"/>
</dbReference>
<dbReference type="GO" id="GO:0005524">
    <property type="term" value="F:ATP binding"/>
    <property type="evidence" value="ECO:0007669"/>
    <property type="project" value="UniProtKB-KW"/>
</dbReference>
<dbReference type="PANTHER" id="PTHR43024">
    <property type="entry name" value="UDP-N-ACETYLMURAMOYL-TRIPEPTIDE--D-ALANYL-D-ALANINE LIGASE"/>
    <property type="match status" value="1"/>
</dbReference>
<keyword evidence="2" id="KW-0547">Nucleotide-binding</keyword>
<evidence type="ECO:0000259" key="6">
    <source>
        <dbReference type="Pfam" id="PF08245"/>
    </source>
</evidence>
<feature type="domain" description="Mur ligase C-terminal" evidence="5">
    <location>
        <begin position="522"/>
        <end position="634"/>
    </location>
</feature>
<organism evidence="7 8">
    <name type="scientific">Kerstersia gyiorum</name>
    <dbReference type="NCBI Taxonomy" id="206506"/>
    <lineage>
        <taxon>Bacteria</taxon>
        <taxon>Pseudomonadati</taxon>
        <taxon>Pseudomonadota</taxon>
        <taxon>Betaproteobacteria</taxon>
        <taxon>Burkholderiales</taxon>
        <taxon>Alcaligenaceae</taxon>
        <taxon>Kerstersia</taxon>
    </lineage>
</organism>
<dbReference type="InterPro" id="IPR051046">
    <property type="entry name" value="MurCDEF_CellWall_CoF430Synth"/>
</dbReference>
<name>A0A4Q7MGH2_9BURK</name>
<evidence type="ECO:0000256" key="2">
    <source>
        <dbReference type="ARBA" id="ARBA00022741"/>
    </source>
</evidence>
<dbReference type="Gene3D" id="3.30.1380.10">
    <property type="match status" value="1"/>
</dbReference>
<dbReference type="InterPro" id="IPR036565">
    <property type="entry name" value="Mur-like_cat_sf"/>
</dbReference>
<evidence type="ECO:0000256" key="1">
    <source>
        <dbReference type="ARBA" id="ARBA00022598"/>
    </source>
</evidence>
<dbReference type="GO" id="GO:0016881">
    <property type="term" value="F:acid-amino acid ligase activity"/>
    <property type="evidence" value="ECO:0007669"/>
    <property type="project" value="InterPro"/>
</dbReference>
<evidence type="ECO:0000259" key="5">
    <source>
        <dbReference type="Pfam" id="PF02875"/>
    </source>
</evidence>
<dbReference type="GO" id="GO:0008233">
    <property type="term" value="F:peptidase activity"/>
    <property type="evidence" value="ECO:0007669"/>
    <property type="project" value="InterPro"/>
</dbReference>
<dbReference type="RefSeq" id="WP_130487425.1">
    <property type="nucleotide sequence ID" value="NZ_CBCSEB010000019.1"/>
</dbReference>
<evidence type="ECO:0000313" key="8">
    <source>
        <dbReference type="Proteomes" id="UP000292039"/>
    </source>
</evidence>
<protein>
    <submittedName>
        <fullName evidence="7">UDP-N-acetylmuramyl pentapeptide synthase</fullName>
    </submittedName>
</protein>
<dbReference type="SUPFAM" id="SSF53623">
    <property type="entry name" value="MurD-like peptide ligases, catalytic domain"/>
    <property type="match status" value="1"/>
</dbReference>
<keyword evidence="3" id="KW-0067">ATP-binding</keyword>
<keyword evidence="1" id="KW-0436">Ligase</keyword>
<evidence type="ECO:0000313" key="7">
    <source>
        <dbReference type="EMBL" id="RZS67365.1"/>
    </source>
</evidence>
<dbReference type="EMBL" id="SGWZ01000004">
    <property type="protein sequence ID" value="RZS67365.1"/>
    <property type="molecule type" value="Genomic_DNA"/>
</dbReference>
<evidence type="ECO:0000256" key="3">
    <source>
        <dbReference type="ARBA" id="ARBA00022840"/>
    </source>
</evidence>
<evidence type="ECO:0000259" key="4">
    <source>
        <dbReference type="Pfam" id="PF02557"/>
    </source>
</evidence>
<dbReference type="Proteomes" id="UP000292039">
    <property type="component" value="Unassembled WGS sequence"/>
</dbReference>
<dbReference type="SUPFAM" id="SSF53244">
    <property type="entry name" value="MurD-like peptide ligases, peptide-binding domain"/>
    <property type="match status" value="1"/>
</dbReference>
<dbReference type="PANTHER" id="PTHR43024:SF1">
    <property type="entry name" value="UDP-N-ACETYLMURAMOYL-TRIPEPTIDE--D-ALANYL-D-ALANINE LIGASE"/>
    <property type="match status" value="1"/>
</dbReference>
<accession>A0A4Q7MGH2</accession>
<dbReference type="InterPro" id="IPR009045">
    <property type="entry name" value="Zn_M74/Hedgehog-like"/>
</dbReference>
<dbReference type="InterPro" id="IPR013221">
    <property type="entry name" value="Mur_ligase_cen"/>
</dbReference>
<reference evidence="7 8" key="1">
    <citation type="submission" date="2019-02" db="EMBL/GenBank/DDBJ databases">
        <title>Genomic Encyclopedia of Type Strains, Phase IV (KMG-IV): sequencing the most valuable type-strain genomes for metagenomic binning, comparative biology and taxonomic classification.</title>
        <authorList>
            <person name="Goeker M."/>
        </authorList>
    </citation>
    <scope>NUCLEOTIDE SEQUENCE [LARGE SCALE GENOMIC DNA]</scope>
    <source>
        <strain evidence="7 8">DSM 16618</strain>
    </source>
</reference>
<dbReference type="Gene3D" id="3.90.190.20">
    <property type="entry name" value="Mur ligase, C-terminal domain"/>
    <property type="match status" value="1"/>
</dbReference>
<comment type="caution">
    <text evidence="7">The sequence shown here is derived from an EMBL/GenBank/DDBJ whole genome shotgun (WGS) entry which is preliminary data.</text>
</comment>
<dbReference type="InterPro" id="IPR003709">
    <property type="entry name" value="VanY-like_core_dom"/>
</dbReference>
<proteinExistence type="predicted"/>
<feature type="domain" description="D-alanyl-D-alanine carboxypeptidase-like core" evidence="4">
    <location>
        <begin position="50"/>
        <end position="171"/>
    </location>
</feature>
<dbReference type="AlphaFoldDB" id="A0A4Q7MGH2"/>
<sequence>MSLSREVSAAQAWKAVPECQPLFVPEGLSVSDNGRLPDECLQEVAPACRLYRDVAQSWLQLTEAAVRDGVVIRLMNRRSAYRSLRTQMRIFHERYDVAEPGNTGALFWAGQFWVQRPGMRPAAIPGTSPYGLGLAVSVAGVRQGSSEWQWLVRHAARFGWSWERKDSPWHLIHTGRPVQDVEPGAQQVPEGAAAVAQRLGGEWQPGQSVMGRLFSGLACNLAAASPERLLVIKSTREAYSPGARWAGVLKRGLDPAVAVLTDRTLNDGKLPNPVLRVASVTQAVEAGLRQVRARFSGKVFTVTGSAGKTTTTTFLARALASQGTCLASIYNNVMDGIYPAALKLAEQHFAVFETAQHSLPRSAETLSADVAILVSIAPAHMERHATLADLVRCKAGVFAGAAPGAVAVINREIPHFEMARDIAQGYGRRVVTFGKAVDADFRLLAYDSQRLCFEFSCKGRRFQARQASTGEHIALNMLAVFAAMDAAGLNWPFLLGRCAHITQAPVGRGDEHVLAVPGGTCRLINHAYNANPASMKVALAALADFPLHGAGRRVAVLSDMLELGQDSDALHAGLLDAVVAAKLDLLLLAGKQMGHLRDRCPEDLPVIGFSSVGLLFEYLRQLLRPGDVLMFKGSNGTGLNAGLQQFLKA</sequence>
<gene>
    <name evidence="7" type="ORF">EV679_2584</name>
</gene>
<dbReference type="InterPro" id="IPR004101">
    <property type="entry name" value="Mur_ligase_C"/>
</dbReference>
<feature type="domain" description="Mur ligase central" evidence="6">
    <location>
        <begin position="302"/>
        <end position="483"/>
    </location>
</feature>
<dbReference type="SUPFAM" id="SSF55166">
    <property type="entry name" value="Hedgehog/DD-peptidase"/>
    <property type="match status" value="1"/>
</dbReference>
<dbReference type="Gene3D" id="3.40.1190.10">
    <property type="entry name" value="Mur-like, catalytic domain"/>
    <property type="match status" value="1"/>
</dbReference>
<dbReference type="Pfam" id="PF02875">
    <property type="entry name" value="Mur_ligase_C"/>
    <property type="match status" value="1"/>
</dbReference>
<dbReference type="InterPro" id="IPR036615">
    <property type="entry name" value="Mur_ligase_C_dom_sf"/>
</dbReference>
<dbReference type="Pfam" id="PF08245">
    <property type="entry name" value="Mur_ligase_M"/>
    <property type="match status" value="1"/>
</dbReference>
<dbReference type="GO" id="GO:0006508">
    <property type="term" value="P:proteolysis"/>
    <property type="evidence" value="ECO:0007669"/>
    <property type="project" value="InterPro"/>
</dbReference>